<sequence>MLLDHADTPYEPRRPSLDNNTQSSDMDTRIDKLTAIVEQLVSHKEQESKSFEKLLVDVLRIPSWTTQTFFTIGLFISAWAFLAANQC</sequence>
<evidence type="ECO:0000256" key="2">
    <source>
        <dbReference type="SAM" id="Phobius"/>
    </source>
</evidence>
<dbReference type="EMBL" id="CP017556">
    <property type="protein sequence ID" value="AOW04526.1"/>
    <property type="molecule type" value="Genomic_DNA"/>
</dbReference>
<feature type="compositionally biased region" description="Basic and acidic residues" evidence="1">
    <location>
        <begin position="1"/>
        <end position="16"/>
    </location>
</feature>
<evidence type="ECO:0000256" key="1">
    <source>
        <dbReference type="SAM" id="MobiDB-lite"/>
    </source>
</evidence>
<evidence type="ECO:0000313" key="3">
    <source>
        <dbReference type="EMBL" id="AOW04526.1"/>
    </source>
</evidence>
<accession>A0A1D8NFW1</accession>
<dbReference type="GeneID" id="94583446"/>
<organism evidence="3 4">
    <name type="scientific">Yarrowia lipolytica</name>
    <name type="common">Candida lipolytica</name>
    <dbReference type="NCBI Taxonomy" id="4952"/>
    <lineage>
        <taxon>Eukaryota</taxon>
        <taxon>Fungi</taxon>
        <taxon>Dikarya</taxon>
        <taxon>Ascomycota</taxon>
        <taxon>Saccharomycotina</taxon>
        <taxon>Dipodascomycetes</taxon>
        <taxon>Dipodascales</taxon>
        <taxon>Dipodascales incertae sedis</taxon>
        <taxon>Yarrowia</taxon>
    </lineage>
</organism>
<evidence type="ECO:0008006" key="5">
    <source>
        <dbReference type="Google" id="ProtNLM"/>
    </source>
</evidence>
<proteinExistence type="predicted"/>
<gene>
    <name evidence="3" type="ORF">YALI1_D30395g</name>
</gene>
<feature type="transmembrane region" description="Helical" evidence="2">
    <location>
        <begin position="64"/>
        <end position="84"/>
    </location>
</feature>
<feature type="region of interest" description="Disordered" evidence="1">
    <location>
        <begin position="1"/>
        <end position="26"/>
    </location>
</feature>
<dbReference type="VEuPathDB" id="FungiDB:YALI1_D30395g"/>
<dbReference type="RefSeq" id="XP_068138935.1">
    <property type="nucleotide sequence ID" value="XM_068282834.1"/>
</dbReference>
<protein>
    <recommendedName>
        <fullName evidence="5">Transmembrane protein</fullName>
    </recommendedName>
</protein>
<keyword evidence="2" id="KW-1133">Transmembrane helix</keyword>
<reference evidence="3 4" key="1">
    <citation type="journal article" date="2016" name="PLoS ONE">
        <title>Sequence Assembly of Yarrowia lipolytica Strain W29/CLIB89 Shows Transposable Element Diversity.</title>
        <authorList>
            <person name="Magnan C."/>
            <person name="Yu J."/>
            <person name="Chang I."/>
            <person name="Jahn E."/>
            <person name="Kanomata Y."/>
            <person name="Wu J."/>
            <person name="Zeller M."/>
            <person name="Oakes M."/>
            <person name="Baldi P."/>
            <person name="Sandmeyer S."/>
        </authorList>
    </citation>
    <scope>NUCLEOTIDE SEQUENCE [LARGE SCALE GENOMIC DNA]</scope>
    <source>
        <strain evidence="4">CLIB89(W29)</strain>
    </source>
</reference>
<keyword evidence="2" id="KW-0812">Transmembrane</keyword>
<evidence type="ECO:0000313" key="4">
    <source>
        <dbReference type="Proteomes" id="UP000182444"/>
    </source>
</evidence>
<keyword evidence="2" id="KW-0472">Membrane</keyword>
<dbReference type="AlphaFoldDB" id="A0A1D8NFW1"/>
<dbReference type="Proteomes" id="UP000182444">
    <property type="component" value="Chromosome 1D"/>
</dbReference>
<name>A0A1D8NFW1_YARLL</name>